<dbReference type="InterPro" id="IPR029069">
    <property type="entry name" value="HotDog_dom_sf"/>
</dbReference>
<dbReference type="Proteomes" id="UP000005442">
    <property type="component" value="Chromosome"/>
</dbReference>
<gene>
    <name evidence="2" type="ordered locus">MycrhN_0107</name>
</gene>
<reference evidence="2 3" key="1">
    <citation type="submission" date="2011-12" db="EMBL/GenBank/DDBJ databases">
        <title>Complete sequence of Mycobacterium rhodesiae NBB3.</title>
        <authorList>
            <consortium name="US DOE Joint Genome Institute"/>
            <person name="Lucas S."/>
            <person name="Han J."/>
            <person name="Lapidus A."/>
            <person name="Cheng J.-F."/>
            <person name="Goodwin L."/>
            <person name="Pitluck S."/>
            <person name="Peters L."/>
            <person name="Mikhailova N."/>
            <person name="Gu W."/>
            <person name="Detter J.C."/>
            <person name="Han C."/>
            <person name="Tapia R."/>
            <person name="Land M."/>
            <person name="Hauser L."/>
            <person name="Kyrpides N."/>
            <person name="Ivanova N."/>
            <person name="Pagani I."/>
            <person name="Mattes T."/>
            <person name="Holmes A."/>
            <person name="Rutledge P."/>
            <person name="Paulsen I."/>
            <person name="Coleman N."/>
            <person name="Woyke T."/>
        </authorList>
    </citation>
    <scope>NUCLEOTIDE SEQUENCE [LARGE SCALE GENOMIC DNA]</scope>
    <source>
        <strain evidence="2 3">NBB3</strain>
    </source>
</reference>
<accession>G8RGI8</accession>
<name>G8RGI8_MYCRN</name>
<dbReference type="KEGG" id="mrh:MycrhN_0107"/>
<dbReference type="Gene3D" id="3.10.129.10">
    <property type="entry name" value="Hotdog Thioesterase"/>
    <property type="match status" value="1"/>
</dbReference>
<dbReference type="AlphaFoldDB" id="G8RGI8"/>
<dbReference type="HOGENOM" id="CLU_1641852_0_0_11"/>
<evidence type="ECO:0000259" key="1">
    <source>
        <dbReference type="Pfam" id="PF13452"/>
    </source>
</evidence>
<sequence length="157" mass="18059">MPPESPLVSPTMRERLGKWTPWGPPSPPISESDIRRWAIASYWNCVPPRLYWDRDYAASTHWGGIIAPPDFNPFAWPISRPHSTGDGRTRRRVNGGVQMQFGVPMRPGDRIQARSRIEGWQPKSGRTGDLLLVDFAHEWRNQRVETVRITVHTMVYS</sequence>
<dbReference type="InterPro" id="IPR039569">
    <property type="entry name" value="FAS1-like_DH_region"/>
</dbReference>
<evidence type="ECO:0000313" key="3">
    <source>
        <dbReference type="Proteomes" id="UP000005442"/>
    </source>
</evidence>
<evidence type="ECO:0000313" key="2">
    <source>
        <dbReference type="EMBL" id="AEV70757.1"/>
    </source>
</evidence>
<dbReference type="SUPFAM" id="SSF54637">
    <property type="entry name" value="Thioesterase/thiol ester dehydrase-isomerase"/>
    <property type="match status" value="1"/>
</dbReference>
<dbReference type="CDD" id="cd03441">
    <property type="entry name" value="R_hydratase_like"/>
    <property type="match status" value="1"/>
</dbReference>
<keyword evidence="3" id="KW-1185">Reference proteome</keyword>
<organism evidence="2 3">
    <name type="scientific">Mycolicibacterium rhodesiae (strain NBB3)</name>
    <name type="common">Mycobacterium rhodesiae</name>
    <dbReference type="NCBI Taxonomy" id="710685"/>
    <lineage>
        <taxon>Bacteria</taxon>
        <taxon>Bacillati</taxon>
        <taxon>Actinomycetota</taxon>
        <taxon>Actinomycetes</taxon>
        <taxon>Mycobacteriales</taxon>
        <taxon>Mycobacteriaceae</taxon>
        <taxon>Mycolicibacterium</taxon>
    </lineage>
</organism>
<dbReference type="PATRIC" id="fig|710685.3.peg.110"/>
<dbReference type="eggNOG" id="COG2030">
    <property type="taxonomic scope" value="Bacteria"/>
</dbReference>
<proteinExistence type="predicted"/>
<protein>
    <recommendedName>
        <fullName evidence="1">FAS1-like dehydratase domain-containing protein</fullName>
    </recommendedName>
</protein>
<dbReference type="EMBL" id="CP003169">
    <property type="protein sequence ID" value="AEV70757.1"/>
    <property type="molecule type" value="Genomic_DNA"/>
</dbReference>
<dbReference type="STRING" id="710685.MycrhN_0107"/>
<dbReference type="OrthoDB" id="3688340at2"/>
<feature type="domain" description="FAS1-like dehydratase" evidence="1">
    <location>
        <begin position="26"/>
        <end position="148"/>
    </location>
</feature>
<dbReference type="Pfam" id="PF13452">
    <property type="entry name" value="FAS1_DH_region"/>
    <property type="match status" value="1"/>
</dbReference>